<comment type="caution">
    <text evidence="2">The sequence shown here is derived from an EMBL/GenBank/DDBJ whole genome shotgun (WGS) entry which is preliminary data.</text>
</comment>
<name>A0A8J2XEX5_9BACI</name>
<accession>A0A8J2XEX5</accession>
<organism evidence="2 3">
    <name type="scientific">Compostibacillus humi</name>
    <dbReference type="NCBI Taxonomy" id="1245525"/>
    <lineage>
        <taxon>Bacteria</taxon>
        <taxon>Bacillati</taxon>
        <taxon>Bacillota</taxon>
        <taxon>Bacilli</taxon>
        <taxon>Bacillales</taxon>
        <taxon>Bacillaceae</taxon>
        <taxon>Compostibacillus</taxon>
    </lineage>
</organism>
<dbReference type="RefSeq" id="WP_188392446.1">
    <property type="nucleotide sequence ID" value="NZ_BMEV01000041.1"/>
</dbReference>
<keyword evidence="3" id="KW-1185">Reference proteome</keyword>
<protein>
    <submittedName>
        <fullName evidence="2">Uncharacterized protein</fullName>
    </submittedName>
</protein>
<reference evidence="2" key="1">
    <citation type="journal article" date="2014" name="Int. J. Syst. Evol. Microbiol.">
        <title>Complete genome sequence of Corynebacterium casei LMG S-19264T (=DSM 44701T), isolated from a smear-ripened cheese.</title>
        <authorList>
            <consortium name="US DOE Joint Genome Institute (JGI-PGF)"/>
            <person name="Walter F."/>
            <person name="Albersmeier A."/>
            <person name="Kalinowski J."/>
            <person name="Ruckert C."/>
        </authorList>
    </citation>
    <scope>NUCLEOTIDE SEQUENCE</scope>
    <source>
        <strain evidence="2">CGMCC 1.12360</strain>
    </source>
</reference>
<feature type="transmembrane region" description="Helical" evidence="1">
    <location>
        <begin position="67"/>
        <end position="88"/>
    </location>
</feature>
<feature type="transmembrane region" description="Helical" evidence="1">
    <location>
        <begin position="100"/>
        <end position="123"/>
    </location>
</feature>
<gene>
    <name evidence="2" type="ORF">GCM10010978_21860</name>
</gene>
<proteinExistence type="predicted"/>
<sequence>MVNKKLNWNLIIILSFIALIRPIMSMLGISDIIGQPFASIAATICITIIWILTVLIKQDPQPIQTLLAVGIGYGILVILVSGILSPILAGQLQGPLTNPLAMISVLTTNAIWGLFAGGIASILMKIKK</sequence>
<dbReference type="Proteomes" id="UP000602050">
    <property type="component" value="Unassembled WGS sequence"/>
</dbReference>
<feature type="transmembrane region" description="Helical" evidence="1">
    <location>
        <begin position="7"/>
        <end position="24"/>
    </location>
</feature>
<keyword evidence="1" id="KW-0812">Transmembrane</keyword>
<evidence type="ECO:0000256" key="1">
    <source>
        <dbReference type="SAM" id="Phobius"/>
    </source>
</evidence>
<feature type="transmembrane region" description="Helical" evidence="1">
    <location>
        <begin position="36"/>
        <end position="55"/>
    </location>
</feature>
<evidence type="ECO:0000313" key="2">
    <source>
        <dbReference type="EMBL" id="GFZ80402.1"/>
    </source>
</evidence>
<evidence type="ECO:0000313" key="3">
    <source>
        <dbReference type="Proteomes" id="UP000602050"/>
    </source>
</evidence>
<keyword evidence="1" id="KW-1133">Transmembrane helix</keyword>
<keyword evidence="1" id="KW-0472">Membrane</keyword>
<dbReference type="EMBL" id="BMEV01000041">
    <property type="protein sequence ID" value="GFZ80402.1"/>
    <property type="molecule type" value="Genomic_DNA"/>
</dbReference>
<dbReference type="AlphaFoldDB" id="A0A8J2XEX5"/>
<reference evidence="2" key="2">
    <citation type="submission" date="2020-09" db="EMBL/GenBank/DDBJ databases">
        <authorList>
            <person name="Sun Q."/>
            <person name="Zhou Y."/>
        </authorList>
    </citation>
    <scope>NUCLEOTIDE SEQUENCE</scope>
    <source>
        <strain evidence="2">CGMCC 1.12360</strain>
    </source>
</reference>